<dbReference type="GO" id="GO:0031344">
    <property type="term" value="P:regulation of cell projection organization"/>
    <property type="evidence" value="ECO:0007669"/>
    <property type="project" value="TreeGrafter"/>
</dbReference>
<evidence type="ECO:0000313" key="2">
    <source>
        <dbReference type="EMBL" id="KAK7884552.1"/>
    </source>
</evidence>
<dbReference type="InterPro" id="IPR010736">
    <property type="entry name" value="SHIPPO-rpt"/>
</dbReference>
<dbReference type="InterPro" id="IPR033602">
    <property type="entry name" value="CIMAP3"/>
</dbReference>
<feature type="compositionally biased region" description="Basic and acidic residues" evidence="1">
    <location>
        <begin position="1"/>
        <end position="10"/>
    </location>
</feature>
<gene>
    <name evidence="2" type="ORF">WMY93_027675</name>
</gene>
<protein>
    <recommendedName>
        <fullName evidence="4">Protein pitchfork</fullName>
    </recommendedName>
</protein>
<dbReference type="PANTHER" id="PTHR31508:SF2">
    <property type="entry name" value="PROTEIN PITCHFORK"/>
    <property type="match status" value="1"/>
</dbReference>
<evidence type="ECO:0008006" key="4">
    <source>
        <dbReference type="Google" id="ProtNLM"/>
    </source>
</evidence>
<proteinExistence type="predicted"/>
<dbReference type="Proteomes" id="UP001460270">
    <property type="component" value="Unassembled WGS sequence"/>
</dbReference>
<accession>A0AAW0MZF3</accession>
<comment type="caution">
    <text evidence="2">The sequence shown here is derived from an EMBL/GenBank/DDBJ whole genome shotgun (WGS) entry which is preliminary data.</text>
</comment>
<name>A0AAW0MZF3_9GOBI</name>
<reference evidence="3" key="1">
    <citation type="submission" date="2024-04" db="EMBL/GenBank/DDBJ databases">
        <title>Salinicola lusitanus LLJ914,a marine bacterium isolated from the Okinawa Trough.</title>
        <authorList>
            <person name="Li J."/>
        </authorList>
    </citation>
    <scope>NUCLEOTIDE SEQUENCE [LARGE SCALE GENOMIC DNA]</scope>
</reference>
<dbReference type="AlphaFoldDB" id="A0AAW0MZF3"/>
<dbReference type="Pfam" id="PF07004">
    <property type="entry name" value="SHIPPO-rpt"/>
    <property type="match status" value="2"/>
</dbReference>
<evidence type="ECO:0000313" key="3">
    <source>
        <dbReference type="Proteomes" id="UP001460270"/>
    </source>
</evidence>
<organism evidence="2 3">
    <name type="scientific">Mugilogobius chulae</name>
    <name type="common">yellowstripe goby</name>
    <dbReference type="NCBI Taxonomy" id="88201"/>
    <lineage>
        <taxon>Eukaryota</taxon>
        <taxon>Metazoa</taxon>
        <taxon>Chordata</taxon>
        <taxon>Craniata</taxon>
        <taxon>Vertebrata</taxon>
        <taxon>Euteleostomi</taxon>
        <taxon>Actinopterygii</taxon>
        <taxon>Neopterygii</taxon>
        <taxon>Teleostei</taxon>
        <taxon>Neoteleostei</taxon>
        <taxon>Acanthomorphata</taxon>
        <taxon>Gobiaria</taxon>
        <taxon>Gobiiformes</taxon>
        <taxon>Gobioidei</taxon>
        <taxon>Gobiidae</taxon>
        <taxon>Gobionellinae</taxon>
        <taxon>Mugilogobius</taxon>
    </lineage>
</organism>
<sequence length="161" mass="18372">MGNEFMRDAAPDLGPGTYDNHKYGTIVYDSEHTPRSRKGYGLSARTAQRFPTLSKVVSPSPQQYQPDQSSSRTISPGRTPFNSTSRRFREGSHTSDQLLGPGSYSVCETEVNRKVSWPMCFGSPDWTRLPQLDKKSLRVKLHTEKEFLKQRSRLAYLSLYY</sequence>
<evidence type="ECO:0000256" key="1">
    <source>
        <dbReference type="SAM" id="MobiDB-lite"/>
    </source>
</evidence>
<keyword evidence="3" id="KW-1185">Reference proteome</keyword>
<dbReference type="GO" id="GO:0008092">
    <property type="term" value="F:cytoskeletal protein binding"/>
    <property type="evidence" value="ECO:0007669"/>
    <property type="project" value="TreeGrafter"/>
</dbReference>
<feature type="compositionally biased region" description="Low complexity" evidence="1">
    <location>
        <begin position="58"/>
        <end position="71"/>
    </location>
</feature>
<dbReference type="EMBL" id="JBBPFD010000020">
    <property type="protein sequence ID" value="KAK7884552.1"/>
    <property type="molecule type" value="Genomic_DNA"/>
</dbReference>
<feature type="compositionally biased region" description="Polar residues" evidence="1">
    <location>
        <begin position="72"/>
        <end position="85"/>
    </location>
</feature>
<dbReference type="PANTHER" id="PTHR31508">
    <property type="entry name" value="PROTEIN PITCHFORK"/>
    <property type="match status" value="1"/>
</dbReference>
<feature type="compositionally biased region" description="Polar residues" evidence="1">
    <location>
        <begin position="45"/>
        <end position="57"/>
    </location>
</feature>
<feature type="region of interest" description="Disordered" evidence="1">
    <location>
        <begin position="1"/>
        <end position="97"/>
    </location>
</feature>